<dbReference type="OrthoDB" id="1040322at2"/>
<keyword evidence="1" id="KW-0472">Membrane</keyword>
<sequence length="159" mass="18072">MTTNDFKELLDKFYNAESTAEEESKLKKLFKDNAVPEEFEVDRALFDTLNATVPAVPQDMSKRIERDMDRWNTLEAAVAHKARTVNMRWTVGVAAGLLLLFGIGNYYNQPKMMPQPYAGNLMETYENVDDAAAETERALTKFSIAINKGLRKIDNTKND</sequence>
<name>A0A2U0UJU4_9BACT</name>
<dbReference type="Proteomes" id="UP000245870">
    <property type="component" value="Unassembled WGS sequence"/>
</dbReference>
<organism evidence="2 3">
    <name type="scientific">Hallella colorans</name>
    <dbReference type="NCBI Taxonomy" id="1703337"/>
    <lineage>
        <taxon>Bacteria</taxon>
        <taxon>Pseudomonadati</taxon>
        <taxon>Bacteroidota</taxon>
        <taxon>Bacteroidia</taxon>
        <taxon>Bacteroidales</taxon>
        <taxon>Prevotellaceae</taxon>
        <taxon>Hallella</taxon>
    </lineage>
</organism>
<evidence type="ECO:0000313" key="3">
    <source>
        <dbReference type="Proteomes" id="UP000245870"/>
    </source>
</evidence>
<accession>A0A2U0UJU4</accession>
<gene>
    <name evidence="2" type="ORF">C7379_10340</name>
</gene>
<dbReference type="EMBL" id="QENY01000003">
    <property type="protein sequence ID" value="PVX57917.1"/>
    <property type="molecule type" value="Genomic_DNA"/>
</dbReference>
<evidence type="ECO:0000313" key="2">
    <source>
        <dbReference type="EMBL" id="PVX57917.1"/>
    </source>
</evidence>
<proteinExistence type="predicted"/>
<dbReference type="RefSeq" id="WP_116615790.1">
    <property type="nucleotide sequence ID" value="NZ_CAMQYP010000001.1"/>
</dbReference>
<keyword evidence="1" id="KW-1133">Transmembrane helix</keyword>
<reference evidence="2 3" key="1">
    <citation type="submission" date="2018-05" db="EMBL/GenBank/DDBJ databases">
        <title>Genomic Encyclopedia of Type Strains, Phase IV (KMG-IV): sequencing the most valuable type-strain genomes for metagenomic binning, comparative biology and taxonomic classification.</title>
        <authorList>
            <person name="Goeker M."/>
        </authorList>
    </citation>
    <scope>NUCLEOTIDE SEQUENCE [LARGE SCALE GENOMIC DNA]</scope>
    <source>
        <strain evidence="2 3">DSM 100333</strain>
    </source>
</reference>
<feature type="transmembrane region" description="Helical" evidence="1">
    <location>
        <begin position="89"/>
        <end position="107"/>
    </location>
</feature>
<protein>
    <submittedName>
        <fullName evidence="2">Uncharacterized protein</fullName>
    </submittedName>
</protein>
<keyword evidence="1" id="KW-0812">Transmembrane</keyword>
<keyword evidence="3" id="KW-1185">Reference proteome</keyword>
<dbReference type="AlphaFoldDB" id="A0A2U0UJU4"/>
<comment type="caution">
    <text evidence="2">The sequence shown here is derived from an EMBL/GenBank/DDBJ whole genome shotgun (WGS) entry which is preliminary data.</text>
</comment>
<evidence type="ECO:0000256" key="1">
    <source>
        <dbReference type="SAM" id="Phobius"/>
    </source>
</evidence>